<dbReference type="CDD" id="cd12577">
    <property type="entry name" value="RRM1_Hrp1p"/>
    <property type="match status" value="1"/>
</dbReference>
<feature type="compositionally biased region" description="Polar residues" evidence="4">
    <location>
        <begin position="74"/>
        <end position="83"/>
    </location>
</feature>
<feature type="region of interest" description="Disordered" evidence="4">
    <location>
        <begin position="418"/>
        <end position="513"/>
    </location>
</feature>
<keyword evidence="2 3" id="KW-0694">RNA-binding</keyword>
<dbReference type="SMR" id="A0A8X7NLJ2"/>
<dbReference type="EMBL" id="JABWAB010000005">
    <property type="protein sequence ID" value="KAF6051007.1"/>
    <property type="molecule type" value="Genomic_DNA"/>
</dbReference>
<feature type="compositionally biased region" description="Acidic residues" evidence="4">
    <location>
        <begin position="1"/>
        <end position="19"/>
    </location>
</feature>
<evidence type="ECO:0000259" key="5">
    <source>
        <dbReference type="PROSITE" id="PS50102"/>
    </source>
</evidence>
<evidence type="ECO:0000256" key="4">
    <source>
        <dbReference type="SAM" id="MobiDB-lite"/>
    </source>
</evidence>
<proteinExistence type="predicted"/>
<organism evidence="6 7">
    <name type="scientific">Candida parapsilosis</name>
    <name type="common">Yeast</name>
    <dbReference type="NCBI Taxonomy" id="5480"/>
    <lineage>
        <taxon>Eukaryota</taxon>
        <taxon>Fungi</taxon>
        <taxon>Dikarya</taxon>
        <taxon>Ascomycota</taxon>
        <taxon>Saccharomycotina</taxon>
        <taxon>Pichiomycetes</taxon>
        <taxon>Debaryomycetaceae</taxon>
        <taxon>Candida/Lodderomyces clade</taxon>
        <taxon>Candida</taxon>
    </lineage>
</organism>
<accession>A0A8X7NLJ2</accession>
<protein>
    <submittedName>
        <fullName evidence="6">RNA recognition motif family protein</fullName>
    </submittedName>
</protein>
<dbReference type="FunFam" id="3.30.70.330:FF:000025">
    <property type="entry name" value="RNA-binding protein Musashi homolog 2 isoform X1"/>
    <property type="match status" value="1"/>
</dbReference>
<dbReference type="InterPro" id="IPR034156">
    <property type="entry name" value="Hrp1_RRM1"/>
</dbReference>
<feature type="region of interest" description="Disordered" evidence="4">
    <location>
        <begin position="1"/>
        <end position="131"/>
    </location>
</feature>
<dbReference type="SMART" id="SM00360">
    <property type="entry name" value="RRM"/>
    <property type="match status" value="2"/>
</dbReference>
<feature type="compositionally biased region" description="Polar residues" evidence="4">
    <location>
        <begin position="98"/>
        <end position="109"/>
    </location>
</feature>
<name>A0A8X7NLJ2_CANPA</name>
<sequence length="513" mass="55937">MSNLDDDEALFEDLYDDDNTSTKKDTHDEVIPQEKAGEKQGTDTGPDAASGDMKSSETQPSTTETENKTEDHTQSNATTQSTEAIAPPPPPPSSIPSTLNEAEQIAANTQPGEQNQQAQQAEQGQPAIPAFPFDPAQFAQFANMAQMQGQMPGQMPGQVPGQVPGQMPSGVPPPPNSGAAPLPRPTEIGKESGKMFIGGLNWDTTEEGLVNYFSKFGEITDYTIMKDNATGRSRGFGFLTFKDPSAVDVVIKQDHILDGKLIDPKRAISREDQDRVGKIFIGGIDPMVSEGEFNEFFSKFGTIIDCQLMIDKDTGRSRGFGFITFDSPDAVDRVCVNKYLTLKGKAMEVKRAAPRGQHNQQVMMQQQQQAQQQAQQQGQFYNPYGQGQYGQMYPQMNPAMNPAMNQWYQWYMFQQAQAQQQQQQGGSSDSQPAQPLNPQQQADDPDGEESGAGAGNNSASGSPPLGDDGVNAGRPNIPRGPKRPNGPSNFRGRGGYRRGRGGFHPYQRGGRRY</sequence>
<dbReference type="Gene3D" id="3.30.70.330">
    <property type="match status" value="2"/>
</dbReference>
<gene>
    <name evidence="6" type="ORF">FOB60_003675</name>
</gene>
<dbReference type="SUPFAM" id="SSF54928">
    <property type="entry name" value="RNA-binding domain, RBD"/>
    <property type="match status" value="2"/>
</dbReference>
<dbReference type="InterPro" id="IPR000504">
    <property type="entry name" value="RRM_dom"/>
</dbReference>
<feature type="domain" description="RRM" evidence="5">
    <location>
        <begin position="277"/>
        <end position="354"/>
    </location>
</feature>
<dbReference type="InterPro" id="IPR035979">
    <property type="entry name" value="RBD_domain_sf"/>
</dbReference>
<evidence type="ECO:0000256" key="1">
    <source>
        <dbReference type="ARBA" id="ARBA00022737"/>
    </source>
</evidence>
<dbReference type="Pfam" id="PF00076">
    <property type="entry name" value="RRM_1"/>
    <property type="match status" value="2"/>
</dbReference>
<dbReference type="GO" id="GO:0006417">
    <property type="term" value="P:regulation of translation"/>
    <property type="evidence" value="ECO:0007669"/>
    <property type="project" value="TreeGrafter"/>
</dbReference>
<comment type="caution">
    <text evidence="6">The sequence shown here is derived from an EMBL/GenBank/DDBJ whole genome shotgun (WGS) entry which is preliminary data.</text>
</comment>
<feature type="compositionally biased region" description="Low complexity" evidence="4">
    <location>
        <begin position="150"/>
        <end position="169"/>
    </location>
</feature>
<reference evidence="6" key="1">
    <citation type="submission" date="2020-03" db="EMBL/GenBank/DDBJ databases">
        <title>FDA dAtabase for Regulatory Grade micrObial Sequences (FDA-ARGOS): Supporting development and validation of Infectious Disease Dx tests.</title>
        <authorList>
            <person name="Campos J."/>
            <person name="Goldberg B."/>
            <person name="Tallon L."/>
            <person name="Sadzewicz L."/>
            <person name="Vavikolanu K."/>
            <person name="Mehta A."/>
            <person name="Aluvathingal J."/>
            <person name="Nadendla S."/>
            <person name="Nandy P."/>
            <person name="Geyer C."/>
            <person name="Yan Y."/>
            <person name="Sichtig H."/>
        </authorList>
    </citation>
    <scope>NUCLEOTIDE SEQUENCE [LARGE SCALE GENOMIC DNA]</scope>
    <source>
        <strain evidence="6">FDAARGOS_652</strain>
    </source>
</reference>
<dbReference type="AlphaFoldDB" id="A0A8X7NLJ2"/>
<dbReference type="PANTHER" id="PTHR48032:SF6">
    <property type="entry name" value="RNA-BINDING (RRM_RBD_RNP MOTIFS) FAMILY PROTEIN"/>
    <property type="match status" value="1"/>
</dbReference>
<dbReference type="PROSITE" id="PS50102">
    <property type="entry name" value="RRM"/>
    <property type="match status" value="2"/>
</dbReference>
<feature type="compositionally biased region" description="Low complexity" evidence="4">
    <location>
        <begin position="418"/>
        <end position="442"/>
    </location>
</feature>
<dbReference type="OrthoDB" id="1875751at2759"/>
<feature type="compositionally biased region" description="Low complexity" evidence="4">
    <location>
        <begin position="110"/>
        <end position="131"/>
    </location>
</feature>
<feature type="compositionally biased region" description="Basic and acidic residues" evidence="4">
    <location>
        <begin position="20"/>
        <end position="41"/>
    </location>
</feature>
<dbReference type="PANTHER" id="PTHR48032">
    <property type="entry name" value="RNA-BINDING PROTEIN MUSASHI HOMOLOG RBP6"/>
    <property type="match status" value="1"/>
</dbReference>
<evidence type="ECO:0000313" key="6">
    <source>
        <dbReference type="EMBL" id="KAF6051007.1"/>
    </source>
</evidence>
<feature type="region of interest" description="Disordered" evidence="4">
    <location>
        <begin position="150"/>
        <end position="190"/>
    </location>
</feature>
<keyword evidence="1" id="KW-0677">Repeat</keyword>
<evidence type="ECO:0000313" key="7">
    <source>
        <dbReference type="Proteomes" id="UP000590412"/>
    </source>
</evidence>
<evidence type="ECO:0000256" key="2">
    <source>
        <dbReference type="ARBA" id="ARBA00022884"/>
    </source>
</evidence>
<feature type="compositionally biased region" description="Low complexity" evidence="4">
    <location>
        <begin position="360"/>
        <end position="377"/>
    </location>
</feature>
<dbReference type="InterPro" id="IPR012677">
    <property type="entry name" value="Nucleotide-bd_a/b_plait_sf"/>
</dbReference>
<evidence type="ECO:0000256" key="3">
    <source>
        <dbReference type="PROSITE-ProRule" id="PRU00176"/>
    </source>
</evidence>
<dbReference type="GO" id="GO:0003729">
    <property type="term" value="F:mRNA binding"/>
    <property type="evidence" value="ECO:0007669"/>
    <property type="project" value="TreeGrafter"/>
</dbReference>
<feature type="domain" description="RRM" evidence="5">
    <location>
        <begin position="193"/>
        <end position="275"/>
    </location>
</feature>
<feature type="region of interest" description="Disordered" evidence="4">
    <location>
        <begin position="352"/>
        <end position="377"/>
    </location>
</feature>
<dbReference type="Proteomes" id="UP000590412">
    <property type="component" value="Unassembled WGS sequence"/>
</dbReference>